<evidence type="ECO:0000313" key="2">
    <source>
        <dbReference type="EMBL" id="RPJ66458.1"/>
    </source>
</evidence>
<dbReference type="AlphaFoldDB" id="A0A3N5ZAH4"/>
<evidence type="ECO:0000256" key="1">
    <source>
        <dbReference type="SAM" id="SignalP"/>
    </source>
</evidence>
<sequence length="179" mass="19626">MKKLLLTALAFISLSLSVAAQATTDDITLERGYVEFTSLEADYGEPKVMINLNKTMLTFVSKLNASDPETSELISKLKAVRVNVYDIEGSVQPAMDLITKVSNDIAGKNWMPIVSVNEEKERVRIFTKVTDDVMDGLVVMVVDDSAGAEREAVFINIVGEIDPEQLNKVTGSLNINVDL</sequence>
<dbReference type="OrthoDB" id="194679at2"/>
<organism evidence="2 3">
    <name type="scientific">Alteromonas sediminis</name>
    <dbReference type="NCBI Taxonomy" id="2259342"/>
    <lineage>
        <taxon>Bacteria</taxon>
        <taxon>Pseudomonadati</taxon>
        <taxon>Pseudomonadota</taxon>
        <taxon>Gammaproteobacteria</taxon>
        <taxon>Alteromonadales</taxon>
        <taxon>Alteromonadaceae</taxon>
        <taxon>Alteromonas/Salinimonas group</taxon>
        <taxon>Alteromonas</taxon>
    </lineage>
</organism>
<keyword evidence="3" id="KW-1185">Reference proteome</keyword>
<feature type="signal peptide" evidence="1">
    <location>
        <begin position="1"/>
        <end position="22"/>
    </location>
</feature>
<dbReference type="EMBL" id="RPOK01000003">
    <property type="protein sequence ID" value="RPJ66458.1"/>
    <property type="molecule type" value="Genomic_DNA"/>
</dbReference>
<dbReference type="Proteomes" id="UP000275281">
    <property type="component" value="Unassembled WGS sequence"/>
</dbReference>
<keyword evidence="1" id="KW-0732">Signal</keyword>
<accession>A0A3N5ZAH4</accession>
<dbReference type="Pfam" id="PF14060">
    <property type="entry name" value="DUF4252"/>
    <property type="match status" value="1"/>
</dbReference>
<gene>
    <name evidence="2" type="ORF">DRW07_10205</name>
</gene>
<evidence type="ECO:0000313" key="3">
    <source>
        <dbReference type="Proteomes" id="UP000275281"/>
    </source>
</evidence>
<reference evidence="2 3" key="1">
    <citation type="submission" date="2018-11" db="EMBL/GenBank/DDBJ databases">
        <authorList>
            <person name="Ye M.-Q."/>
            <person name="Du Z.-J."/>
        </authorList>
    </citation>
    <scope>NUCLEOTIDE SEQUENCE [LARGE SCALE GENOMIC DNA]</scope>
    <source>
        <strain evidence="2 3">U0105</strain>
    </source>
</reference>
<protein>
    <submittedName>
        <fullName evidence="2">DUF4252 domain-containing protein</fullName>
    </submittedName>
</protein>
<feature type="chain" id="PRO_5018078759" evidence="1">
    <location>
        <begin position="23"/>
        <end position="179"/>
    </location>
</feature>
<name>A0A3N5ZAH4_9ALTE</name>
<proteinExistence type="predicted"/>
<comment type="caution">
    <text evidence="2">The sequence shown here is derived from an EMBL/GenBank/DDBJ whole genome shotgun (WGS) entry which is preliminary data.</text>
</comment>
<dbReference type="InterPro" id="IPR025348">
    <property type="entry name" value="DUF4252"/>
</dbReference>
<dbReference type="RefSeq" id="WP_124027816.1">
    <property type="nucleotide sequence ID" value="NZ_JBHRSN010000006.1"/>
</dbReference>